<keyword evidence="1" id="KW-0233">DNA recombination</keyword>
<evidence type="ECO:0000256" key="1">
    <source>
        <dbReference type="ARBA" id="ARBA00023172"/>
    </source>
</evidence>
<evidence type="ECO:0000313" key="4">
    <source>
        <dbReference type="Proteomes" id="UP000199215"/>
    </source>
</evidence>
<dbReference type="OrthoDB" id="144892at2157"/>
<dbReference type="SUPFAM" id="SSF56349">
    <property type="entry name" value="DNA breaking-rejoining enzymes"/>
    <property type="match status" value="1"/>
</dbReference>
<dbReference type="GO" id="GO:0015074">
    <property type="term" value="P:DNA integration"/>
    <property type="evidence" value="ECO:0007669"/>
    <property type="project" value="InterPro"/>
</dbReference>
<name>A0A1H6JMF4_9EURY</name>
<proteinExistence type="predicted"/>
<dbReference type="InterPro" id="IPR011010">
    <property type="entry name" value="DNA_brk_join_enz"/>
</dbReference>
<dbReference type="Pfam" id="PF00589">
    <property type="entry name" value="Phage_integrase"/>
    <property type="match status" value="1"/>
</dbReference>
<dbReference type="CDD" id="cd00397">
    <property type="entry name" value="DNA_BRE_C"/>
    <property type="match status" value="1"/>
</dbReference>
<organism evidence="3 4">
    <name type="scientific">Halopenitus malekzadehii</name>
    <dbReference type="NCBI Taxonomy" id="1267564"/>
    <lineage>
        <taxon>Archaea</taxon>
        <taxon>Methanobacteriati</taxon>
        <taxon>Methanobacteriota</taxon>
        <taxon>Stenosarchaea group</taxon>
        <taxon>Halobacteria</taxon>
        <taxon>Halobacteriales</taxon>
        <taxon>Haloferacaceae</taxon>
        <taxon>Halopenitus</taxon>
    </lineage>
</organism>
<dbReference type="InterPro" id="IPR002104">
    <property type="entry name" value="Integrase_catalytic"/>
</dbReference>
<gene>
    <name evidence="3" type="ORF">SAMN05192561_11257</name>
</gene>
<evidence type="ECO:0000313" key="3">
    <source>
        <dbReference type="EMBL" id="SEH60951.1"/>
    </source>
</evidence>
<reference evidence="3 4" key="1">
    <citation type="submission" date="2016-10" db="EMBL/GenBank/DDBJ databases">
        <authorList>
            <person name="de Groot N.N."/>
        </authorList>
    </citation>
    <scope>NUCLEOTIDE SEQUENCE [LARGE SCALE GENOMIC DNA]</scope>
    <source>
        <strain evidence="3 4">IBRC-M10418</strain>
    </source>
</reference>
<dbReference type="PROSITE" id="PS51898">
    <property type="entry name" value="TYR_RECOMBINASE"/>
    <property type="match status" value="1"/>
</dbReference>
<protein>
    <submittedName>
        <fullName evidence="3">Phage integrase family protein</fullName>
    </submittedName>
</protein>
<dbReference type="STRING" id="1267564.SAMN05192561_11257"/>
<dbReference type="GO" id="GO:0006310">
    <property type="term" value="P:DNA recombination"/>
    <property type="evidence" value="ECO:0007669"/>
    <property type="project" value="UniProtKB-KW"/>
</dbReference>
<evidence type="ECO:0000259" key="2">
    <source>
        <dbReference type="PROSITE" id="PS51898"/>
    </source>
</evidence>
<dbReference type="RefSeq" id="WP_092817623.1">
    <property type="nucleotide sequence ID" value="NZ_FNWU01000012.1"/>
</dbReference>
<dbReference type="AlphaFoldDB" id="A0A1H6JMF4"/>
<feature type="domain" description="Tyr recombinase" evidence="2">
    <location>
        <begin position="144"/>
        <end position="335"/>
    </location>
</feature>
<dbReference type="EMBL" id="FNWU01000012">
    <property type="protein sequence ID" value="SEH60951.1"/>
    <property type="molecule type" value="Genomic_DNA"/>
</dbReference>
<dbReference type="Proteomes" id="UP000199215">
    <property type="component" value="Unassembled WGS sequence"/>
</dbReference>
<dbReference type="Gene3D" id="1.10.443.10">
    <property type="entry name" value="Intergrase catalytic core"/>
    <property type="match status" value="1"/>
</dbReference>
<accession>A0A1H6JMF4</accession>
<dbReference type="InterPro" id="IPR013762">
    <property type="entry name" value="Integrase-like_cat_sf"/>
</dbReference>
<dbReference type="GO" id="GO:0003677">
    <property type="term" value="F:DNA binding"/>
    <property type="evidence" value="ECO:0007669"/>
    <property type="project" value="InterPro"/>
</dbReference>
<keyword evidence="4" id="KW-1185">Reference proteome</keyword>
<sequence>MQHDYSDKIDRRVRLVETDEEITDPEREQLLKFHEEIEKHNRRASANNQISGTRHESYLAHAHRLVRNTGLMLQILDPQTGVDVVDSIGSWIDEYDNGYTRDNYISALRAWGRFLAPDARDDKHPERFGVLELGNVEDDQPAPEPSEVLFWDDVITIIEAAKDFPTGKRTAAIVALLWATGARPMSEFWELEYRQIDDRGDHLLISIESDSKTFSRTIRIDVGIPYVRRWMYKCHPANDTERGPRPDTKLWTPMNEDRLLDYQQIRKSIKRVGKTTDLMKPLKPEHYRKSRASILASSRWVTQRDLEQHFGWARGSRVVAHYIAVFSDKSRKHIAKADGADVELDAEQEPIVPVWCDNCGRQTPRHRELCLWCPAETIASLGREPRLNTSPIPDEEKDLLDLIVSGEVDADGLRQLQKLEPVIRRRDDLFDRLSDYIEHAEVIAE</sequence>